<keyword evidence="1" id="KW-1133">Transmembrane helix</keyword>
<keyword evidence="1" id="KW-0812">Transmembrane</keyword>
<evidence type="ECO:0000313" key="2">
    <source>
        <dbReference type="EMBL" id="KAH9377593.1"/>
    </source>
</evidence>
<dbReference type="AlphaFoldDB" id="A0A9J6GS51"/>
<keyword evidence="1" id="KW-0472">Membrane</keyword>
<proteinExistence type="predicted"/>
<keyword evidence="3" id="KW-1185">Reference proteome</keyword>
<protein>
    <submittedName>
        <fullName evidence="2">Uncharacterized protein</fullName>
    </submittedName>
</protein>
<dbReference type="Proteomes" id="UP000821853">
    <property type="component" value="Unassembled WGS sequence"/>
</dbReference>
<accession>A0A9J6GS51</accession>
<evidence type="ECO:0000313" key="3">
    <source>
        <dbReference type="Proteomes" id="UP000821853"/>
    </source>
</evidence>
<gene>
    <name evidence="2" type="ORF">HPB48_022734</name>
</gene>
<comment type="caution">
    <text evidence="2">The sequence shown here is derived from an EMBL/GenBank/DDBJ whole genome shotgun (WGS) entry which is preliminary data.</text>
</comment>
<organism evidence="2 3">
    <name type="scientific">Haemaphysalis longicornis</name>
    <name type="common">Bush tick</name>
    <dbReference type="NCBI Taxonomy" id="44386"/>
    <lineage>
        <taxon>Eukaryota</taxon>
        <taxon>Metazoa</taxon>
        <taxon>Ecdysozoa</taxon>
        <taxon>Arthropoda</taxon>
        <taxon>Chelicerata</taxon>
        <taxon>Arachnida</taxon>
        <taxon>Acari</taxon>
        <taxon>Parasitiformes</taxon>
        <taxon>Ixodida</taxon>
        <taxon>Ixodoidea</taxon>
        <taxon>Ixodidae</taxon>
        <taxon>Haemaphysalinae</taxon>
        <taxon>Haemaphysalis</taxon>
    </lineage>
</organism>
<reference evidence="2 3" key="1">
    <citation type="journal article" date="2020" name="Cell">
        <title>Large-Scale Comparative Analyses of Tick Genomes Elucidate Their Genetic Diversity and Vector Capacities.</title>
        <authorList>
            <consortium name="Tick Genome and Microbiome Consortium (TIGMIC)"/>
            <person name="Jia N."/>
            <person name="Wang J."/>
            <person name="Shi W."/>
            <person name="Du L."/>
            <person name="Sun Y."/>
            <person name="Zhan W."/>
            <person name="Jiang J.F."/>
            <person name="Wang Q."/>
            <person name="Zhang B."/>
            <person name="Ji P."/>
            <person name="Bell-Sakyi L."/>
            <person name="Cui X.M."/>
            <person name="Yuan T.T."/>
            <person name="Jiang B.G."/>
            <person name="Yang W.F."/>
            <person name="Lam T.T."/>
            <person name="Chang Q.C."/>
            <person name="Ding S.J."/>
            <person name="Wang X.J."/>
            <person name="Zhu J.G."/>
            <person name="Ruan X.D."/>
            <person name="Zhao L."/>
            <person name="Wei J.T."/>
            <person name="Ye R.Z."/>
            <person name="Que T.C."/>
            <person name="Du C.H."/>
            <person name="Zhou Y.H."/>
            <person name="Cheng J.X."/>
            <person name="Dai P.F."/>
            <person name="Guo W.B."/>
            <person name="Han X.H."/>
            <person name="Huang E.J."/>
            <person name="Li L.F."/>
            <person name="Wei W."/>
            <person name="Gao Y.C."/>
            <person name="Liu J.Z."/>
            <person name="Shao H.Z."/>
            <person name="Wang X."/>
            <person name="Wang C.C."/>
            <person name="Yang T.C."/>
            <person name="Huo Q.B."/>
            <person name="Li W."/>
            <person name="Chen H.Y."/>
            <person name="Chen S.E."/>
            <person name="Zhou L.G."/>
            <person name="Ni X.B."/>
            <person name="Tian J.H."/>
            <person name="Sheng Y."/>
            <person name="Liu T."/>
            <person name="Pan Y.S."/>
            <person name="Xia L.Y."/>
            <person name="Li J."/>
            <person name="Zhao F."/>
            <person name="Cao W.C."/>
        </authorList>
    </citation>
    <scope>NUCLEOTIDE SEQUENCE [LARGE SCALE GENOMIC DNA]</scope>
    <source>
        <strain evidence="2">HaeL-2018</strain>
    </source>
</reference>
<name>A0A9J6GS51_HAELO</name>
<feature type="transmembrane region" description="Helical" evidence="1">
    <location>
        <begin position="6"/>
        <end position="27"/>
    </location>
</feature>
<sequence>MGDFLGHIIPGTFFIIGGFWWTFSVWWEYFSSKAQKRPFQGRCAYPLPGRFRPYCFEAFIKFACSAYGLKCEITSALHGSKLVVLENTHHISMYLFYVLSGIVDVLTNNRFPLPPGTDYVAVVLRLRSRRTVVPLPFARQTATERAHS</sequence>
<dbReference type="InterPro" id="IPR042127">
    <property type="entry name" value="TMEM45"/>
</dbReference>
<dbReference type="PANTHER" id="PTHR16007:SF15">
    <property type="entry name" value="TRANSMEMBRANE PROTEIN 45B"/>
    <property type="match status" value="1"/>
</dbReference>
<dbReference type="OrthoDB" id="6504688at2759"/>
<dbReference type="PANTHER" id="PTHR16007">
    <property type="entry name" value="EPIDIDYMAL MEMBRANE PROTEIN E9-RELATED"/>
    <property type="match status" value="1"/>
</dbReference>
<dbReference type="VEuPathDB" id="VectorBase:HLOH_052730"/>
<evidence type="ECO:0000256" key="1">
    <source>
        <dbReference type="SAM" id="Phobius"/>
    </source>
</evidence>
<dbReference type="EMBL" id="JABSTR010000008">
    <property type="protein sequence ID" value="KAH9377593.1"/>
    <property type="molecule type" value="Genomic_DNA"/>
</dbReference>